<evidence type="ECO:0000313" key="2">
    <source>
        <dbReference type="EMBL" id="CAF9935384.1"/>
    </source>
</evidence>
<reference evidence="2" key="1">
    <citation type="submission" date="2021-03" db="EMBL/GenBank/DDBJ databases">
        <authorList>
            <person name="Tagirdzhanova G."/>
        </authorList>
    </citation>
    <scope>NUCLEOTIDE SEQUENCE</scope>
</reference>
<dbReference type="AlphaFoldDB" id="A0A8H3G5X9"/>
<protein>
    <submittedName>
        <fullName evidence="2">Uncharacterized protein</fullName>
    </submittedName>
</protein>
<comment type="caution">
    <text evidence="2">The sequence shown here is derived from an EMBL/GenBank/DDBJ whole genome shotgun (WGS) entry which is preliminary data.</text>
</comment>
<proteinExistence type="predicted"/>
<dbReference type="Proteomes" id="UP000664203">
    <property type="component" value="Unassembled WGS sequence"/>
</dbReference>
<evidence type="ECO:0000256" key="1">
    <source>
        <dbReference type="SAM" id="MobiDB-lite"/>
    </source>
</evidence>
<accession>A0A8H3G5X9</accession>
<evidence type="ECO:0000313" key="3">
    <source>
        <dbReference type="Proteomes" id="UP000664203"/>
    </source>
</evidence>
<keyword evidence="3" id="KW-1185">Reference proteome</keyword>
<dbReference type="EMBL" id="CAJPDR010000406">
    <property type="protein sequence ID" value="CAF9935384.1"/>
    <property type="molecule type" value="Genomic_DNA"/>
</dbReference>
<organism evidence="2 3">
    <name type="scientific">Alectoria fallacina</name>
    <dbReference type="NCBI Taxonomy" id="1903189"/>
    <lineage>
        <taxon>Eukaryota</taxon>
        <taxon>Fungi</taxon>
        <taxon>Dikarya</taxon>
        <taxon>Ascomycota</taxon>
        <taxon>Pezizomycotina</taxon>
        <taxon>Lecanoromycetes</taxon>
        <taxon>OSLEUM clade</taxon>
        <taxon>Lecanoromycetidae</taxon>
        <taxon>Lecanorales</taxon>
        <taxon>Lecanorineae</taxon>
        <taxon>Parmeliaceae</taxon>
        <taxon>Alectoria</taxon>
    </lineage>
</organism>
<feature type="compositionally biased region" description="Acidic residues" evidence="1">
    <location>
        <begin position="118"/>
        <end position="128"/>
    </location>
</feature>
<feature type="region of interest" description="Disordered" evidence="1">
    <location>
        <begin position="113"/>
        <end position="143"/>
    </location>
</feature>
<name>A0A8H3G5X9_9LECA</name>
<sequence length="165" mass="18581">MRQLAKHPFARGLRCWHTHKIPRIYIEKDDQSDNTCDAGAVFKRSDVNSSVSKTHKGLSKITYNAPIVNDIANPIFLAVDTCNLKIIGKGKKRTDCRDGPDCVPGDYHIESLAHPGVEEDSDVEEEDREDNKPGREGPSYLLDEDALVKSADQYADLWQQNRSKE</sequence>
<gene>
    <name evidence="2" type="ORF">ALECFALPRED_006370</name>
</gene>